<dbReference type="AlphaFoldDB" id="A0A813RA57"/>
<proteinExistence type="predicted"/>
<evidence type="ECO:0000313" key="4">
    <source>
        <dbReference type="EMBL" id="CAF3978558.1"/>
    </source>
</evidence>
<name>A0A813RA57_9BILA</name>
<feature type="transmembrane region" description="Helical" evidence="1">
    <location>
        <begin position="531"/>
        <end position="549"/>
    </location>
</feature>
<reference evidence="3" key="1">
    <citation type="submission" date="2021-02" db="EMBL/GenBank/DDBJ databases">
        <authorList>
            <person name="Nowell W R."/>
        </authorList>
    </citation>
    <scope>NUCLEOTIDE SEQUENCE</scope>
</reference>
<keyword evidence="1" id="KW-0812">Transmembrane</keyword>
<evidence type="ECO:0000259" key="2">
    <source>
        <dbReference type="PROSITE" id="PS50181"/>
    </source>
</evidence>
<comment type="caution">
    <text evidence="3">The sequence shown here is derived from an EMBL/GenBank/DDBJ whole genome shotgun (WGS) entry which is preliminary data.</text>
</comment>
<dbReference type="PROSITE" id="PS50181">
    <property type="entry name" value="FBOX"/>
    <property type="match status" value="1"/>
</dbReference>
<dbReference type="Proteomes" id="UP000663845">
    <property type="component" value="Unassembled WGS sequence"/>
</dbReference>
<organism evidence="3 5">
    <name type="scientific">Adineta steineri</name>
    <dbReference type="NCBI Taxonomy" id="433720"/>
    <lineage>
        <taxon>Eukaryota</taxon>
        <taxon>Metazoa</taxon>
        <taxon>Spiralia</taxon>
        <taxon>Gnathifera</taxon>
        <taxon>Rotifera</taxon>
        <taxon>Eurotatoria</taxon>
        <taxon>Bdelloidea</taxon>
        <taxon>Adinetida</taxon>
        <taxon>Adinetidae</taxon>
        <taxon>Adineta</taxon>
    </lineage>
</organism>
<sequence>MNQSDIHLLDLPDELLLAILKKLSNIDVLYSLLDVDNNRLDIIAQDKIFTNTINLTSIDEVILNRFCKYILSRIHHNIQYLILESSLINRVFHARTYPKLTHLKLIQFDQDIVLQFFNDKSSIGQTIKQQITDLTLIYNDTNDIIPILKDYTINVYARIITFFENLKHLNIKGSSITAYPGVLLYDLPSTIFSSSILTKLCINVATFNDCLYLLDGRLSQLNSFTVRVYDVDAPSLIVHNKNNLLKLKYFSLTCHSHIYTYDNRIIPLLHRMPNLEQLLLCLTVRNRNGLIDGTHLKNEILIYTPFLKIFTFDIRTWNIINGSFPTLSNDDIQQTFSDIRYQQIGCTVRYFLTNSVLCHIFTLPFTFDYLQCLTNHFPNVSFNHVLYLSICDISPFEHEFFIRLSHAVPLLKHLTVTNSTAQKCKSQEQNNNQSYSIIEFKHLNFLSVMNADISYTEQFLLDTRTSLPCLTELRINYEYLKTVTHDFTKDATRLNCTLYMIVWLPCVICFVITLFTPVPFVTALYGAYLSYYQYIACLLSLFACVLGSFEIRQVMRNTPLVRPAIQPTAQRLQQQT</sequence>
<keyword evidence="1" id="KW-0472">Membrane</keyword>
<dbReference type="EMBL" id="CAJOAZ010003021">
    <property type="protein sequence ID" value="CAF3978558.1"/>
    <property type="molecule type" value="Genomic_DNA"/>
</dbReference>
<dbReference type="InterPro" id="IPR001810">
    <property type="entry name" value="F-box_dom"/>
</dbReference>
<evidence type="ECO:0000313" key="3">
    <source>
        <dbReference type="EMBL" id="CAF0778251.1"/>
    </source>
</evidence>
<feature type="domain" description="F-box" evidence="2">
    <location>
        <begin position="5"/>
        <end position="52"/>
    </location>
</feature>
<gene>
    <name evidence="3" type="ORF">JYZ213_LOCUS4020</name>
    <name evidence="4" type="ORF">OXD698_LOCUS28245</name>
</gene>
<accession>A0A813RA57</accession>
<keyword evidence="1" id="KW-1133">Transmembrane helix</keyword>
<feature type="transmembrane region" description="Helical" evidence="1">
    <location>
        <begin position="498"/>
        <end position="525"/>
    </location>
</feature>
<evidence type="ECO:0000313" key="5">
    <source>
        <dbReference type="Proteomes" id="UP000663845"/>
    </source>
</evidence>
<dbReference type="EMBL" id="CAJNOG010000022">
    <property type="protein sequence ID" value="CAF0778251.1"/>
    <property type="molecule type" value="Genomic_DNA"/>
</dbReference>
<protein>
    <recommendedName>
        <fullName evidence="2">F-box domain-containing protein</fullName>
    </recommendedName>
</protein>
<evidence type="ECO:0000256" key="1">
    <source>
        <dbReference type="SAM" id="Phobius"/>
    </source>
</evidence>
<dbReference type="Proteomes" id="UP000663844">
    <property type="component" value="Unassembled WGS sequence"/>
</dbReference>